<comment type="subunit">
    <text evidence="5">Component of the dolichol-phosphate mannose (DPM) synthase complex.</text>
</comment>
<proteinExistence type="inferred from homology"/>
<evidence type="ECO:0000256" key="5">
    <source>
        <dbReference type="RuleBase" id="RU365084"/>
    </source>
</evidence>
<feature type="transmembrane region" description="Helical" evidence="5">
    <location>
        <begin position="7"/>
        <end position="26"/>
    </location>
</feature>
<evidence type="ECO:0000256" key="1">
    <source>
        <dbReference type="ARBA" id="ARBA00004141"/>
    </source>
</evidence>
<protein>
    <recommendedName>
        <fullName evidence="5">Dolichol phosphate-mannose biosynthesis regulatory protein</fullName>
    </recommendedName>
</protein>
<comment type="caution">
    <text evidence="6">The sequence shown here is derived from an EMBL/GenBank/DDBJ whole genome shotgun (WGS) entry which is preliminary data.</text>
</comment>
<comment type="subcellular location">
    <subcellularLocation>
        <location evidence="5">Endoplasmic reticulum membrane</location>
        <topology evidence="5">Multi-pass membrane protein</topology>
    </subcellularLocation>
    <subcellularLocation>
        <location evidence="1">Membrane</location>
        <topology evidence="1">Multi-pass membrane protein</topology>
    </subcellularLocation>
</comment>
<accession>A0AAV6V0E5</accession>
<dbReference type="GO" id="GO:0005789">
    <property type="term" value="C:endoplasmic reticulum membrane"/>
    <property type="evidence" value="ECO:0007669"/>
    <property type="project" value="UniProtKB-SubCell"/>
</dbReference>
<reference evidence="6 7" key="1">
    <citation type="journal article" date="2022" name="Nat. Ecol. Evol.">
        <title>A masculinizing supergene underlies an exaggerated male reproductive morph in a spider.</title>
        <authorList>
            <person name="Hendrickx F."/>
            <person name="De Corte Z."/>
            <person name="Sonet G."/>
            <person name="Van Belleghem S.M."/>
            <person name="Kostlbacher S."/>
            <person name="Vangestel C."/>
        </authorList>
    </citation>
    <scope>NUCLEOTIDE SEQUENCE [LARGE SCALE GENOMIC DNA]</scope>
    <source>
        <strain evidence="6">W744_W776</strain>
    </source>
</reference>
<evidence type="ECO:0000256" key="3">
    <source>
        <dbReference type="ARBA" id="ARBA00022989"/>
    </source>
</evidence>
<comment type="pathway">
    <text evidence="5">Protein modification; protein glycosylation.</text>
</comment>
<dbReference type="AlphaFoldDB" id="A0AAV6V0E5"/>
<keyword evidence="2 5" id="KW-0812">Transmembrane</keyword>
<evidence type="ECO:0000313" key="6">
    <source>
        <dbReference type="EMBL" id="KAG8189437.1"/>
    </source>
</evidence>
<evidence type="ECO:0000256" key="4">
    <source>
        <dbReference type="ARBA" id="ARBA00023136"/>
    </source>
</evidence>
<keyword evidence="3 5" id="KW-1133">Transmembrane helix</keyword>
<name>A0AAV6V0E5_9ARAC</name>
<keyword evidence="4 5" id="KW-0472">Membrane</keyword>
<dbReference type="GO" id="GO:0030234">
    <property type="term" value="F:enzyme regulator activity"/>
    <property type="evidence" value="ECO:0007669"/>
    <property type="project" value="UniProtKB-UniRule"/>
</dbReference>
<keyword evidence="7" id="KW-1185">Reference proteome</keyword>
<evidence type="ECO:0000313" key="7">
    <source>
        <dbReference type="Proteomes" id="UP000827092"/>
    </source>
</evidence>
<dbReference type="Pfam" id="PF07297">
    <property type="entry name" value="DPM2"/>
    <property type="match status" value="1"/>
</dbReference>
<organism evidence="6 7">
    <name type="scientific">Oedothorax gibbosus</name>
    <dbReference type="NCBI Taxonomy" id="931172"/>
    <lineage>
        <taxon>Eukaryota</taxon>
        <taxon>Metazoa</taxon>
        <taxon>Ecdysozoa</taxon>
        <taxon>Arthropoda</taxon>
        <taxon>Chelicerata</taxon>
        <taxon>Arachnida</taxon>
        <taxon>Araneae</taxon>
        <taxon>Araneomorphae</taxon>
        <taxon>Entelegynae</taxon>
        <taxon>Araneoidea</taxon>
        <taxon>Linyphiidae</taxon>
        <taxon>Erigoninae</taxon>
        <taxon>Oedothorax</taxon>
    </lineage>
</organism>
<dbReference type="Proteomes" id="UP000827092">
    <property type="component" value="Unassembled WGS sequence"/>
</dbReference>
<evidence type="ECO:0000256" key="2">
    <source>
        <dbReference type="ARBA" id="ARBA00022692"/>
    </source>
</evidence>
<gene>
    <name evidence="6" type="ORF">JTE90_012510</name>
</gene>
<dbReference type="InterPro" id="IPR009914">
    <property type="entry name" value="DPM2"/>
</dbReference>
<sequence>MSAKVGFMMIISGIGIFIALSLKLLVQPFISEDHYINEYFPSTELVLGIPILLGVTFFCVFGAYILWETKNENKASS</sequence>
<keyword evidence="5" id="KW-0256">Endoplasmic reticulum</keyword>
<dbReference type="EMBL" id="JAFNEN010000215">
    <property type="protein sequence ID" value="KAG8189437.1"/>
    <property type="molecule type" value="Genomic_DNA"/>
</dbReference>
<comment type="similarity">
    <text evidence="5">Belongs to the DPM2 family.</text>
</comment>
<feature type="transmembrane region" description="Helical" evidence="5">
    <location>
        <begin position="46"/>
        <end position="67"/>
    </location>
</feature>
<dbReference type="GO" id="GO:0180047">
    <property type="term" value="P:dolichol phosphate mannose biosynthetic process"/>
    <property type="evidence" value="ECO:0007669"/>
    <property type="project" value="InterPro"/>
</dbReference>
<comment type="function">
    <text evidence="5">Regulatory subunit of the dolichol-phosphate mannose (DPM) synthase complex; essential for the ER localization.</text>
</comment>